<evidence type="ECO:0000313" key="2">
    <source>
        <dbReference type="Proteomes" id="UP000722336"/>
    </source>
</evidence>
<proteinExistence type="predicted"/>
<reference evidence="1 2" key="1">
    <citation type="submission" date="2021-04" db="EMBL/GenBank/DDBJ databases">
        <authorList>
            <person name="Pira H."/>
            <person name="Risdian C."/>
            <person name="Wink J."/>
        </authorList>
    </citation>
    <scope>NUCLEOTIDE SEQUENCE [LARGE SCALE GENOMIC DNA]</scope>
    <source>
        <strain evidence="1 2">WHA3</strain>
    </source>
</reference>
<organism evidence="1 2">
    <name type="scientific">Pacificimonas pallii</name>
    <dbReference type="NCBI Taxonomy" id="2827236"/>
    <lineage>
        <taxon>Bacteria</taxon>
        <taxon>Pseudomonadati</taxon>
        <taxon>Pseudomonadota</taxon>
        <taxon>Alphaproteobacteria</taxon>
        <taxon>Sphingomonadales</taxon>
        <taxon>Sphingosinicellaceae</taxon>
        <taxon>Pacificimonas</taxon>
    </lineage>
</organism>
<name>A0ABS6SBG2_9SPHN</name>
<accession>A0ABS6SBG2</accession>
<dbReference type="Proteomes" id="UP000722336">
    <property type="component" value="Unassembled WGS sequence"/>
</dbReference>
<keyword evidence="2" id="KW-1185">Reference proteome</keyword>
<sequence length="123" mass="11970">MAFIIDDGVLDAALAELAEATALVALSGMPADYAEADAGRLAAAALSGADFGIGAGVDGRRRVTIAAKADVNALAGGTADHVALLDEGSGRLLFAADCPAAAISNGGKVDFAAWEIELGGAAA</sequence>
<comment type="caution">
    <text evidence="1">The sequence shown here is derived from an EMBL/GenBank/DDBJ whole genome shotgun (WGS) entry which is preliminary data.</text>
</comment>
<evidence type="ECO:0000313" key="1">
    <source>
        <dbReference type="EMBL" id="MBV7255212.1"/>
    </source>
</evidence>
<dbReference type="RefSeq" id="WP_218443483.1">
    <property type="nucleotide sequence ID" value="NZ_JAGSPA010000001.1"/>
</dbReference>
<gene>
    <name evidence="1" type="ORF">KCG44_00285</name>
</gene>
<protein>
    <submittedName>
        <fullName evidence="1">Uncharacterized protein</fullName>
    </submittedName>
</protein>
<dbReference type="EMBL" id="JAGSPA010000001">
    <property type="protein sequence ID" value="MBV7255212.1"/>
    <property type="molecule type" value="Genomic_DNA"/>
</dbReference>